<dbReference type="SMART" id="SM00185">
    <property type="entry name" value="ARM"/>
    <property type="match status" value="6"/>
</dbReference>
<feature type="region of interest" description="Disordered" evidence="9">
    <location>
        <begin position="33"/>
        <end position="62"/>
    </location>
</feature>
<name>A0AAD3XRK4_NEPGR</name>
<comment type="function">
    <text evidence="2">Functions as an E3 ubiquitin ligase.</text>
</comment>
<evidence type="ECO:0000256" key="6">
    <source>
        <dbReference type="ARBA" id="ARBA00022737"/>
    </source>
</evidence>
<gene>
    <name evidence="12" type="ORF">Nepgr_015476</name>
</gene>
<dbReference type="EMBL" id="BSYO01000013">
    <property type="protein sequence ID" value="GMH13635.1"/>
    <property type="molecule type" value="Genomic_DNA"/>
</dbReference>
<comment type="pathway">
    <text evidence="3">Protein modification; protein ubiquitination.</text>
</comment>
<keyword evidence="6" id="KW-0677">Repeat</keyword>
<dbReference type="AlphaFoldDB" id="A0AAD3XRK4"/>
<feature type="region of interest" description="Disordered" evidence="9">
    <location>
        <begin position="161"/>
        <end position="198"/>
    </location>
</feature>
<reference evidence="12" key="1">
    <citation type="submission" date="2023-05" db="EMBL/GenBank/DDBJ databases">
        <title>Nepenthes gracilis genome sequencing.</title>
        <authorList>
            <person name="Fukushima K."/>
        </authorList>
    </citation>
    <scope>NUCLEOTIDE SEQUENCE</scope>
    <source>
        <strain evidence="12">SING2019-196</strain>
    </source>
</reference>
<organism evidence="12 13">
    <name type="scientific">Nepenthes gracilis</name>
    <name type="common">Slender pitcher plant</name>
    <dbReference type="NCBI Taxonomy" id="150966"/>
    <lineage>
        <taxon>Eukaryota</taxon>
        <taxon>Viridiplantae</taxon>
        <taxon>Streptophyta</taxon>
        <taxon>Embryophyta</taxon>
        <taxon>Tracheophyta</taxon>
        <taxon>Spermatophyta</taxon>
        <taxon>Magnoliopsida</taxon>
        <taxon>eudicotyledons</taxon>
        <taxon>Gunneridae</taxon>
        <taxon>Pentapetalae</taxon>
        <taxon>Caryophyllales</taxon>
        <taxon>Nepenthaceae</taxon>
        <taxon>Nepenthes</taxon>
    </lineage>
</organism>
<dbReference type="Proteomes" id="UP001279734">
    <property type="component" value="Unassembled WGS sequence"/>
</dbReference>
<accession>A0AAD3XRK4</accession>
<feature type="repeat" description="ARM" evidence="8">
    <location>
        <begin position="298"/>
        <end position="340"/>
    </location>
</feature>
<evidence type="ECO:0000256" key="5">
    <source>
        <dbReference type="ARBA" id="ARBA00022679"/>
    </source>
</evidence>
<dbReference type="InterPro" id="IPR011989">
    <property type="entry name" value="ARM-like"/>
</dbReference>
<dbReference type="InterPro" id="IPR058678">
    <property type="entry name" value="ARM_PUB"/>
</dbReference>
<evidence type="ECO:0000256" key="1">
    <source>
        <dbReference type="ARBA" id="ARBA00000900"/>
    </source>
</evidence>
<feature type="repeat" description="ARM" evidence="8">
    <location>
        <begin position="257"/>
        <end position="299"/>
    </location>
</feature>
<evidence type="ECO:0000256" key="7">
    <source>
        <dbReference type="ARBA" id="ARBA00022786"/>
    </source>
</evidence>
<keyword evidence="7" id="KW-0833">Ubl conjugation pathway</keyword>
<dbReference type="GO" id="GO:0061630">
    <property type="term" value="F:ubiquitin protein ligase activity"/>
    <property type="evidence" value="ECO:0007669"/>
    <property type="project" value="UniProtKB-EC"/>
</dbReference>
<sequence>MTKGLCPSFPASVSKCFAAATCNWEGDHRSSIQKHQSLAGEQAGAGPRPSRKRFHQSAPLKEPPHVPLETGILSSPHVSARHPIRPLFLSFCPSSSFSLFCFIFFILHFPNLKAETHLCKSPSIPGEGPLSGEAQKPLTAENKIIDERSLEYPVMEAETSASHSCMGRTSRDLTDNGDSSSSFSDCNSDRSGEFPSASTRSRRLWPSCAAENADDLIRQLVSDLESTSIDEQKQAALEIRLLAKNKQDNRLKIASAGAIKPLISLISSSDQELQEYGVTAILNLSLCDENKELIAACGAIKPLVRALRTGSSTAKENAACALLRLSQFEENKIAIGRCGGIPPLVNLLENGGFRGKKDASTVLYSLCSVRENKLRALQAGVMKPLIEFMADFGSNMVDKSAYVLNLLVSVAEGRAALVEEGGIPVLVELVEVGSQRQKEIAAACLLHLCEDSILYRTMVAREGAIPPLVDLSQSGARRAKEKAETLLELLRQPKPGSAASIATDT</sequence>
<proteinExistence type="predicted"/>
<dbReference type="PANTHER" id="PTHR23315:SF64">
    <property type="entry name" value="ARM REPEAT SUPERFAMILY PROTEIN"/>
    <property type="match status" value="1"/>
</dbReference>
<dbReference type="InterPro" id="IPR000225">
    <property type="entry name" value="Armadillo"/>
</dbReference>
<keyword evidence="10" id="KW-1133">Transmembrane helix</keyword>
<evidence type="ECO:0000256" key="2">
    <source>
        <dbReference type="ARBA" id="ARBA00003861"/>
    </source>
</evidence>
<evidence type="ECO:0000256" key="3">
    <source>
        <dbReference type="ARBA" id="ARBA00004906"/>
    </source>
</evidence>
<protein>
    <recommendedName>
        <fullName evidence="4">RING-type E3 ubiquitin transferase</fullName>
        <ecNumber evidence="4">2.3.2.27</ecNumber>
    </recommendedName>
</protein>
<evidence type="ECO:0000256" key="9">
    <source>
        <dbReference type="SAM" id="MobiDB-lite"/>
    </source>
</evidence>
<keyword evidence="5" id="KW-0808">Transferase</keyword>
<dbReference type="InterPro" id="IPR016024">
    <property type="entry name" value="ARM-type_fold"/>
</dbReference>
<feature type="transmembrane region" description="Helical" evidence="10">
    <location>
        <begin position="87"/>
        <end position="109"/>
    </location>
</feature>
<evidence type="ECO:0000256" key="10">
    <source>
        <dbReference type="SAM" id="Phobius"/>
    </source>
</evidence>
<evidence type="ECO:0000256" key="4">
    <source>
        <dbReference type="ARBA" id="ARBA00012483"/>
    </source>
</evidence>
<dbReference type="PANTHER" id="PTHR23315">
    <property type="entry name" value="U BOX DOMAIN-CONTAINING"/>
    <property type="match status" value="1"/>
</dbReference>
<evidence type="ECO:0000259" key="11">
    <source>
        <dbReference type="Pfam" id="PF25598"/>
    </source>
</evidence>
<dbReference type="Pfam" id="PF25598">
    <property type="entry name" value="ARM_PUB"/>
    <property type="match status" value="1"/>
</dbReference>
<keyword evidence="10" id="KW-0472">Membrane</keyword>
<comment type="catalytic activity">
    <reaction evidence="1">
        <text>S-ubiquitinyl-[E2 ubiquitin-conjugating enzyme]-L-cysteine + [acceptor protein]-L-lysine = [E2 ubiquitin-conjugating enzyme]-L-cysteine + N(6)-ubiquitinyl-[acceptor protein]-L-lysine.</text>
        <dbReference type="EC" id="2.3.2.27"/>
    </reaction>
</comment>
<keyword evidence="10" id="KW-0812">Transmembrane</keyword>
<dbReference type="SUPFAM" id="SSF48371">
    <property type="entry name" value="ARM repeat"/>
    <property type="match status" value="1"/>
</dbReference>
<dbReference type="EC" id="2.3.2.27" evidence="4"/>
<dbReference type="Gene3D" id="1.25.10.10">
    <property type="entry name" value="Leucine-rich Repeat Variant"/>
    <property type="match status" value="2"/>
</dbReference>
<evidence type="ECO:0000313" key="12">
    <source>
        <dbReference type="EMBL" id="GMH13635.1"/>
    </source>
</evidence>
<keyword evidence="13" id="KW-1185">Reference proteome</keyword>
<feature type="domain" description="U-box" evidence="11">
    <location>
        <begin position="218"/>
        <end position="492"/>
    </location>
</feature>
<dbReference type="FunFam" id="1.25.10.10:FF:000082">
    <property type="entry name" value="RING-type E3 ubiquitin transferase"/>
    <property type="match status" value="1"/>
</dbReference>
<dbReference type="GO" id="GO:0016567">
    <property type="term" value="P:protein ubiquitination"/>
    <property type="evidence" value="ECO:0007669"/>
    <property type="project" value="UniProtKB-ARBA"/>
</dbReference>
<feature type="compositionally biased region" description="Low complexity" evidence="9">
    <location>
        <begin position="176"/>
        <end position="186"/>
    </location>
</feature>
<evidence type="ECO:0000313" key="13">
    <source>
        <dbReference type="Proteomes" id="UP001279734"/>
    </source>
</evidence>
<dbReference type="PROSITE" id="PS50176">
    <property type="entry name" value="ARM_REPEAT"/>
    <property type="match status" value="2"/>
</dbReference>
<comment type="caution">
    <text evidence="12">The sequence shown here is derived from an EMBL/GenBank/DDBJ whole genome shotgun (WGS) entry which is preliminary data.</text>
</comment>
<evidence type="ECO:0000256" key="8">
    <source>
        <dbReference type="PROSITE-ProRule" id="PRU00259"/>
    </source>
</evidence>